<feature type="compositionally biased region" description="Acidic residues" evidence="1">
    <location>
        <begin position="302"/>
        <end position="311"/>
    </location>
</feature>
<comment type="caution">
    <text evidence="3">The sequence shown here is derived from an EMBL/GenBank/DDBJ whole genome shotgun (WGS) entry which is preliminary data.</text>
</comment>
<dbReference type="RefSeq" id="WP_341597830.1">
    <property type="nucleotide sequence ID" value="NZ_JBAKAZ010000028.1"/>
</dbReference>
<feature type="signal peptide" evidence="2">
    <location>
        <begin position="1"/>
        <end position="23"/>
    </location>
</feature>
<feature type="region of interest" description="Disordered" evidence="1">
    <location>
        <begin position="274"/>
        <end position="311"/>
    </location>
</feature>
<feature type="region of interest" description="Disordered" evidence="1">
    <location>
        <begin position="30"/>
        <end position="63"/>
    </location>
</feature>
<feature type="compositionally biased region" description="Gly residues" evidence="1">
    <location>
        <begin position="291"/>
        <end position="301"/>
    </location>
</feature>
<reference evidence="3 4" key="1">
    <citation type="submission" date="2024-02" db="EMBL/GenBank/DDBJ databases">
        <title>Bacteria isolated from the canopy kelp, Nereocystis luetkeana.</title>
        <authorList>
            <person name="Pfister C.A."/>
            <person name="Younker I.T."/>
            <person name="Light S.H."/>
        </authorList>
    </citation>
    <scope>NUCLEOTIDE SEQUENCE [LARGE SCALE GENOMIC DNA]</scope>
    <source>
        <strain evidence="3 4">TI.1.05</strain>
    </source>
</reference>
<keyword evidence="4" id="KW-1185">Reference proteome</keyword>
<dbReference type="Proteomes" id="UP001369082">
    <property type="component" value="Unassembled WGS sequence"/>
</dbReference>
<accession>A0ABU9GQU5</accession>
<sequence>MKKGQKMKLTKVAAALSAVLLFGCDDITPNSTDSGSGSGTDSGIDSGTGSGTGSGSGTDSGSGTNLAAQILDTLIDDGGELRVKLADAAQVSEIVSGQVSATLQLQLDSDTTITSEETKNTGYVSIYSEGTSNSNLHGDIIFASNGVIKQRDENGDQIEVEGATYTEGDAIDFVAKWDETTYSFSLDGGETFFGPYASKDKTPVTVISFKLGDTSGQSNHEFNVDDVVIEDAGASVFSDNFDSYTEGESLDPELNADAIYNKSSSEATVQIVSFGTGSTDGGEDGSEGGDDGSAGGSGDGSEGGDGEFPEAVDEFNFTNGAYTNSGSASTPLKGSNNDTFVISQAMGATGDENTALKFDQDVAEVEEVDVNIEESNKPYAHLEYTSEAGSGADQLTGSFTLETVLNLSSRTIANDVALIDFADTKEYLGFKTYIEKDDSTVKFKIYGAIDTETGEGLSTEVATSNPLTTESWNHIAAVYNTNHTN</sequence>
<dbReference type="Gene3D" id="2.60.120.200">
    <property type="match status" value="1"/>
</dbReference>
<evidence type="ECO:0000256" key="1">
    <source>
        <dbReference type="SAM" id="MobiDB-lite"/>
    </source>
</evidence>
<dbReference type="PROSITE" id="PS51257">
    <property type="entry name" value="PROKAR_LIPOPROTEIN"/>
    <property type="match status" value="1"/>
</dbReference>
<gene>
    <name evidence="3" type="ORF">V6256_08755</name>
</gene>
<organism evidence="3 4">
    <name type="scientific">Psychromonas aquatilis</name>
    <dbReference type="NCBI Taxonomy" id="2005072"/>
    <lineage>
        <taxon>Bacteria</taxon>
        <taxon>Pseudomonadati</taxon>
        <taxon>Pseudomonadota</taxon>
        <taxon>Gammaproteobacteria</taxon>
        <taxon>Alteromonadales</taxon>
        <taxon>Psychromonadaceae</taxon>
        <taxon>Psychromonas</taxon>
    </lineage>
</organism>
<feature type="compositionally biased region" description="Acidic residues" evidence="1">
    <location>
        <begin position="281"/>
        <end position="290"/>
    </location>
</feature>
<evidence type="ECO:0000313" key="3">
    <source>
        <dbReference type="EMBL" id="MEL0629697.1"/>
    </source>
</evidence>
<protein>
    <submittedName>
        <fullName evidence="3">Uncharacterized protein</fullName>
    </submittedName>
</protein>
<dbReference type="EMBL" id="JBAKAZ010000028">
    <property type="protein sequence ID" value="MEL0629697.1"/>
    <property type="molecule type" value="Genomic_DNA"/>
</dbReference>
<feature type="compositionally biased region" description="Gly residues" evidence="1">
    <location>
        <begin position="36"/>
        <end position="60"/>
    </location>
</feature>
<proteinExistence type="predicted"/>
<keyword evidence="2" id="KW-0732">Signal</keyword>
<evidence type="ECO:0000313" key="4">
    <source>
        <dbReference type="Proteomes" id="UP001369082"/>
    </source>
</evidence>
<evidence type="ECO:0000256" key="2">
    <source>
        <dbReference type="SAM" id="SignalP"/>
    </source>
</evidence>
<name>A0ABU9GQU5_9GAMM</name>
<feature type="chain" id="PRO_5045688130" evidence="2">
    <location>
        <begin position="24"/>
        <end position="485"/>
    </location>
</feature>